<name>A0A4Z0NP23_9HYPH</name>
<dbReference type="InterPro" id="IPR007344">
    <property type="entry name" value="GrpB/CoaE"/>
</dbReference>
<dbReference type="Gene3D" id="3.30.460.10">
    <property type="entry name" value="Beta Polymerase, domain 2"/>
    <property type="match status" value="1"/>
</dbReference>
<dbReference type="PANTHER" id="PTHR34822">
    <property type="entry name" value="GRPB DOMAIN PROTEIN (AFU_ORTHOLOGUE AFUA_1G01530)"/>
    <property type="match status" value="1"/>
</dbReference>
<accession>A0A4Z0NP23</accession>
<dbReference type="OrthoDB" id="9799092at2"/>
<protein>
    <recommendedName>
        <fullName evidence="3">GrpB family protein</fullName>
    </recommendedName>
</protein>
<keyword evidence="2" id="KW-1185">Reference proteome</keyword>
<dbReference type="Pfam" id="PF04229">
    <property type="entry name" value="GrpB"/>
    <property type="match status" value="1"/>
</dbReference>
<gene>
    <name evidence="1" type="ORF">EU555_14640</name>
</gene>
<dbReference type="SUPFAM" id="SSF81301">
    <property type="entry name" value="Nucleotidyltransferase"/>
    <property type="match status" value="1"/>
</dbReference>
<sequence>MAHGEIFVLAPDPQAARAAADRLFAALAGDLAAVLPATAELLHVGATAIPGCLTKGDLDIVVRVEAADFAQADAALAGRFTRNTGSDRTEDFAAFEDGDRVPPLGIQLVVRGGAYDDFHRFAEALRRDPDRLRRYNDLKRAFHGRPMEAYRAAKGAFIASVLHAAVADAPDPAKIASPPHRGE</sequence>
<reference evidence="1 2" key="1">
    <citation type="submission" date="2019-04" db="EMBL/GenBank/DDBJ databases">
        <authorList>
            <person name="Feng G."/>
            <person name="Zhu H."/>
        </authorList>
    </citation>
    <scope>NUCLEOTIDE SEQUENCE [LARGE SCALE GENOMIC DNA]</scope>
    <source>
        <strain evidence="1 2">6HR-1</strain>
    </source>
</reference>
<evidence type="ECO:0000313" key="1">
    <source>
        <dbReference type="EMBL" id="TGD98580.1"/>
    </source>
</evidence>
<organism evidence="1 2">
    <name type="scientific">Methylobacterium nonmethylotrophicum</name>
    <dbReference type="NCBI Taxonomy" id="1141884"/>
    <lineage>
        <taxon>Bacteria</taxon>
        <taxon>Pseudomonadati</taxon>
        <taxon>Pseudomonadota</taxon>
        <taxon>Alphaproteobacteria</taxon>
        <taxon>Hyphomicrobiales</taxon>
        <taxon>Methylobacteriaceae</taxon>
        <taxon>Methylobacterium</taxon>
    </lineage>
</organism>
<evidence type="ECO:0008006" key="3">
    <source>
        <dbReference type="Google" id="ProtNLM"/>
    </source>
</evidence>
<evidence type="ECO:0000313" key="2">
    <source>
        <dbReference type="Proteomes" id="UP000297535"/>
    </source>
</evidence>
<comment type="caution">
    <text evidence="1">The sequence shown here is derived from an EMBL/GenBank/DDBJ whole genome shotgun (WGS) entry which is preliminary data.</text>
</comment>
<proteinExistence type="predicted"/>
<dbReference type="EMBL" id="SRLB01000010">
    <property type="protein sequence ID" value="TGD98580.1"/>
    <property type="molecule type" value="Genomic_DNA"/>
</dbReference>
<dbReference type="AlphaFoldDB" id="A0A4Z0NP23"/>
<dbReference type="Proteomes" id="UP000297535">
    <property type="component" value="Unassembled WGS sequence"/>
</dbReference>
<dbReference type="InterPro" id="IPR043519">
    <property type="entry name" value="NT_sf"/>
</dbReference>
<dbReference type="RefSeq" id="WP_135415388.1">
    <property type="nucleotide sequence ID" value="NZ_SRLB01000010.1"/>
</dbReference>
<dbReference type="PANTHER" id="PTHR34822:SF1">
    <property type="entry name" value="GRPB FAMILY PROTEIN"/>
    <property type="match status" value="1"/>
</dbReference>